<keyword evidence="2" id="KW-1185">Reference proteome</keyword>
<protein>
    <submittedName>
        <fullName evidence="1">Uncharacterized protein</fullName>
    </submittedName>
</protein>
<evidence type="ECO:0000313" key="1">
    <source>
        <dbReference type="EMBL" id="GFQ86782.1"/>
    </source>
</evidence>
<evidence type="ECO:0000313" key="2">
    <source>
        <dbReference type="Proteomes" id="UP000887116"/>
    </source>
</evidence>
<comment type="caution">
    <text evidence="1">The sequence shown here is derived from an EMBL/GenBank/DDBJ whole genome shotgun (WGS) entry which is preliminary data.</text>
</comment>
<dbReference type="AlphaFoldDB" id="A0A8X6FQM2"/>
<reference evidence="1" key="1">
    <citation type="submission" date="2020-07" db="EMBL/GenBank/DDBJ databases">
        <title>Multicomponent nature underlies the extraordinary mechanical properties of spider dragline silk.</title>
        <authorList>
            <person name="Kono N."/>
            <person name="Nakamura H."/>
            <person name="Mori M."/>
            <person name="Yoshida Y."/>
            <person name="Ohtoshi R."/>
            <person name="Malay A.D."/>
            <person name="Moran D.A.P."/>
            <person name="Tomita M."/>
            <person name="Numata K."/>
            <person name="Arakawa K."/>
        </authorList>
    </citation>
    <scope>NUCLEOTIDE SEQUENCE</scope>
</reference>
<gene>
    <name evidence="1" type="ORF">TNCT_400881</name>
</gene>
<proteinExistence type="predicted"/>
<dbReference type="EMBL" id="BMAO01023116">
    <property type="protein sequence ID" value="GFQ86782.1"/>
    <property type="molecule type" value="Genomic_DNA"/>
</dbReference>
<name>A0A8X6FQM2_TRICU</name>
<organism evidence="1 2">
    <name type="scientific">Trichonephila clavata</name>
    <name type="common">Joro spider</name>
    <name type="synonym">Nephila clavata</name>
    <dbReference type="NCBI Taxonomy" id="2740835"/>
    <lineage>
        <taxon>Eukaryota</taxon>
        <taxon>Metazoa</taxon>
        <taxon>Ecdysozoa</taxon>
        <taxon>Arthropoda</taxon>
        <taxon>Chelicerata</taxon>
        <taxon>Arachnida</taxon>
        <taxon>Araneae</taxon>
        <taxon>Araneomorphae</taxon>
        <taxon>Entelegynae</taxon>
        <taxon>Araneoidea</taxon>
        <taxon>Nephilidae</taxon>
        <taxon>Trichonephila</taxon>
    </lineage>
</organism>
<dbReference type="OrthoDB" id="10305953at2759"/>
<dbReference type="Proteomes" id="UP000887116">
    <property type="component" value="Unassembled WGS sequence"/>
</dbReference>
<accession>A0A8X6FQM2</accession>
<sequence>MIEKKERLDLRRKRRNSVTKWGEDLQLPSRVSPFCTLSKEYFSKIQNSKGLVTGAATRSSGYRELVFLSFQFFNNRPQKELSGFPPPCALGKTETNLRELIFLLQTSFPSIRNVSLMAFLFAHQDSEASANISLPLKS</sequence>